<evidence type="ECO:0000256" key="1">
    <source>
        <dbReference type="SAM" id="SignalP"/>
    </source>
</evidence>
<dbReference type="CDD" id="cd02423">
    <property type="entry name" value="Peptidase_C39G"/>
    <property type="match status" value="1"/>
</dbReference>
<evidence type="ECO:0000259" key="2">
    <source>
        <dbReference type="PROSITE" id="PS50990"/>
    </source>
</evidence>
<name>A0ABV7GJE3_9GAMM</name>
<dbReference type="Proteomes" id="UP001595621">
    <property type="component" value="Unassembled WGS sequence"/>
</dbReference>
<dbReference type="RefSeq" id="WP_248934081.1">
    <property type="nucleotide sequence ID" value="NZ_JAKILF010000001.1"/>
</dbReference>
<sequence>MPMTLNSRQFLSLTMLLLCWHPVQSAEVVLNGLVPNMGHYQKSIQSIRERKFEHLVPQQTDFSCGAASLATILKFAYGMPDIKEFDVMNGMLEQADMEVVAQKGFSLLDMKHFLKEKSLRGRGYRVGIEELMKLKIPAIVLINDNGYNHFVVLRRIDRGMVYLGDPALGNRIIPQQDFLDKWNQVVFVVIGRAYEKDTILLNPRERLSYRALEPVSPLSDAELMEFGFSYSDML</sequence>
<protein>
    <submittedName>
        <fullName evidence="3">C39 family peptidase</fullName>
    </submittedName>
</protein>
<comment type="caution">
    <text evidence="3">The sequence shown here is derived from an EMBL/GenBank/DDBJ whole genome shotgun (WGS) entry which is preliminary data.</text>
</comment>
<dbReference type="InterPro" id="IPR005074">
    <property type="entry name" value="Peptidase_C39"/>
</dbReference>
<dbReference type="Pfam" id="PF03412">
    <property type="entry name" value="Peptidase_C39"/>
    <property type="match status" value="1"/>
</dbReference>
<evidence type="ECO:0000313" key="4">
    <source>
        <dbReference type="Proteomes" id="UP001595621"/>
    </source>
</evidence>
<reference evidence="4" key="1">
    <citation type="journal article" date="2019" name="Int. J. Syst. Evol. Microbiol.">
        <title>The Global Catalogue of Microorganisms (GCM) 10K type strain sequencing project: providing services to taxonomists for standard genome sequencing and annotation.</title>
        <authorList>
            <consortium name="The Broad Institute Genomics Platform"/>
            <consortium name="The Broad Institute Genome Sequencing Center for Infectious Disease"/>
            <person name="Wu L."/>
            <person name="Ma J."/>
        </authorList>
    </citation>
    <scope>NUCLEOTIDE SEQUENCE [LARGE SCALE GENOMIC DNA]</scope>
    <source>
        <strain evidence="4">KCTC 52277</strain>
    </source>
</reference>
<organism evidence="3 4">
    <name type="scientific">Shewanella submarina</name>
    <dbReference type="NCBI Taxonomy" id="2016376"/>
    <lineage>
        <taxon>Bacteria</taxon>
        <taxon>Pseudomonadati</taxon>
        <taxon>Pseudomonadota</taxon>
        <taxon>Gammaproteobacteria</taxon>
        <taxon>Alteromonadales</taxon>
        <taxon>Shewanellaceae</taxon>
        <taxon>Shewanella</taxon>
    </lineage>
</organism>
<gene>
    <name evidence="3" type="ORF">ACFOE0_18510</name>
</gene>
<feature type="chain" id="PRO_5047263502" evidence="1">
    <location>
        <begin position="26"/>
        <end position="234"/>
    </location>
</feature>
<feature type="signal peptide" evidence="1">
    <location>
        <begin position="1"/>
        <end position="25"/>
    </location>
</feature>
<accession>A0ABV7GJE3</accession>
<dbReference type="EMBL" id="JBHRTD010000018">
    <property type="protein sequence ID" value="MFC3140155.1"/>
    <property type="molecule type" value="Genomic_DNA"/>
</dbReference>
<feature type="domain" description="Peptidase C39" evidence="2">
    <location>
        <begin position="58"/>
        <end position="189"/>
    </location>
</feature>
<dbReference type="Gene3D" id="3.90.70.10">
    <property type="entry name" value="Cysteine proteinases"/>
    <property type="match status" value="1"/>
</dbReference>
<dbReference type="PROSITE" id="PS50990">
    <property type="entry name" value="PEPTIDASE_C39"/>
    <property type="match status" value="1"/>
</dbReference>
<evidence type="ECO:0000313" key="3">
    <source>
        <dbReference type="EMBL" id="MFC3140155.1"/>
    </source>
</evidence>
<keyword evidence="1" id="KW-0732">Signal</keyword>
<keyword evidence="4" id="KW-1185">Reference proteome</keyword>
<proteinExistence type="predicted"/>